<dbReference type="Gene3D" id="1.25.40.420">
    <property type="match status" value="1"/>
</dbReference>
<dbReference type="Pfam" id="PF21536">
    <property type="entry name" value="BTB_KLHL33"/>
    <property type="match status" value="1"/>
</dbReference>
<gene>
    <name evidence="5" type="ORF">CFOL_v3_07049</name>
</gene>
<dbReference type="GO" id="GO:0005634">
    <property type="term" value="C:nucleus"/>
    <property type="evidence" value="ECO:0007669"/>
    <property type="project" value="TreeGrafter"/>
</dbReference>
<dbReference type="OrthoDB" id="45365at2759"/>
<dbReference type="Proteomes" id="UP000187406">
    <property type="component" value="Unassembled WGS sequence"/>
</dbReference>
<dbReference type="Gene3D" id="3.30.710.10">
    <property type="entry name" value="Potassium Channel Kv1.1, Chain A"/>
    <property type="match status" value="1"/>
</dbReference>
<dbReference type="InterPro" id="IPR000210">
    <property type="entry name" value="BTB/POZ_dom"/>
</dbReference>
<dbReference type="AlphaFoldDB" id="A0A1Q3B680"/>
<feature type="domain" description="BTB" evidence="4">
    <location>
        <begin position="152"/>
        <end position="221"/>
    </location>
</feature>
<dbReference type="GO" id="GO:0042803">
    <property type="term" value="F:protein homodimerization activity"/>
    <property type="evidence" value="ECO:0007669"/>
    <property type="project" value="UniProtKB-ARBA"/>
</dbReference>
<dbReference type="FunFam" id="1.25.40.420:FF:000008">
    <property type="entry name" value="BTB/POZ domain-containing protein POB1"/>
    <property type="match status" value="1"/>
</dbReference>
<dbReference type="GO" id="GO:0010114">
    <property type="term" value="P:response to red light"/>
    <property type="evidence" value="ECO:0007669"/>
    <property type="project" value="TreeGrafter"/>
</dbReference>
<comment type="function">
    <text evidence="1">May act as a substrate-specific adapter of an E3 ubiquitin-protein ligase complex (CUL3-RBX1-BTB) which mediates the ubiquitination and subsequent proteasomal degradation of target proteins.</text>
</comment>
<sequence>MRLYNVDLFDPRTVMDSDLSPGGAAIRSGSDSDFGFAFNDSNFSDRILKIEILPDLPETKLDGEGCTTIADWARNRKRRREDIKKENVVDVRAQCEEQILNCNMPDTEDGLAYENQDEEAVAMIEELPVGIGMNLNLVGDEATHSNDSSWSNDSSAVLRVKTVHISSPILAAKSPFFYKLFSNGMRESEQRHVTLRIHASEEAALMGLLNFMYSNTLSTTTPTTLLDVLMAADKFEVASCMRYCSRLLRNLPMTCESALLYLDLPSSLLMAEAVQPLTDAAKQFLAARYKDLTKFQEEVINLPLAGIEAVLSSDDLQVASEDAVYDFVLKWCRTHYPKLEERREVLGSQLGRLIRFPYMTCRKLKKVLTCSDFDPELASKVVLEALFFRAETPYRQRSLAAEETNSPYRRFVERAYKYRPVKVVEFELPRQQCVVYLDLKREECLRLFHAGRVYSQAFHLGGQGFFLSAHCNMDQQSSFHCFGLFLGMQEKGSVTFAVDYEFAARSKPTEEYVSKYKGNYTFTGGKAVGYRNLFGIPWTAFMADDSLYFINGVLHLRAELTIRQ</sequence>
<dbReference type="SUPFAM" id="SSF54695">
    <property type="entry name" value="POZ domain"/>
    <property type="match status" value="1"/>
</dbReference>
<keyword evidence="3" id="KW-0833">Ubl conjugation pathway</keyword>
<reference evidence="6" key="1">
    <citation type="submission" date="2016-04" db="EMBL/GenBank/DDBJ databases">
        <title>Cephalotus genome sequencing.</title>
        <authorList>
            <person name="Fukushima K."/>
            <person name="Hasebe M."/>
            <person name="Fang X."/>
        </authorList>
    </citation>
    <scope>NUCLEOTIDE SEQUENCE [LARGE SCALE GENOMIC DNA]</scope>
    <source>
        <strain evidence="6">cv. St1</strain>
    </source>
</reference>
<keyword evidence="6" id="KW-1185">Reference proteome</keyword>
<dbReference type="PANTHER" id="PTHR46336">
    <property type="entry name" value="OS02G0260700 PROTEIN"/>
    <property type="match status" value="1"/>
</dbReference>
<dbReference type="InParanoid" id="A0A1Q3B680"/>
<evidence type="ECO:0000256" key="2">
    <source>
        <dbReference type="ARBA" id="ARBA00004906"/>
    </source>
</evidence>
<dbReference type="InterPro" id="IPR011333">
    <property type="entry name" value="SKP1/BTB/POZ_sf"/>
</dbReference>
<dbReference type="STRING" id="3775.A0A1Q3B680"/>
<dbReference type="SMART" id="SM00875">
    <property type="entry name" value="BACK"/>
    <property type="match status" value="1"/>
</dbReference>
<evidence type="ECO:0000313" key="5">
    <source>
        <dbReference type="EMBL" id="GAV63531.1"/>
    </source>
</evidence>
<dbReference type="CDD" id="cd18186">
    <property type="entry name" value="BTB_POZ_ZBTB_KLHL-like"/>
    <property type="match status" value="1"/>
</dbReference>
<comment type="caution">
    <text evidence="5">The sequence shown here is derived from an EMBL/GenBank/DDBJ whole genome shotgun (WGS) entry which is preliminary data.</text>
</comment>
<evidence type="ECO:0000256" key="1">
    <source>
        <dbReference type="ARBA" id="ARBA00002668"/>
    </source>
</evidence>
<dbReference type="GO" id="GO:0046982">
    <property type="term" value="F:protein heterodimerization activity"/>
    <property type="evidence" value="ECO:0007669"/>
    <property type="project" value="UniProtKB-ARBA"/>
</dbReference>
<organism evidence="5 6">
    <name type="scientific">Cephalotus follicularis</name>
    <name type="common">Albany pitcher plant</name>
    <dbReference type="NCBI Taxonomy" id="3775"/>
    <lineage>
        <taxon>Eukaryota</taxon>
        <taxon>Viridiplantae</taxon>
        <taxon>Streptophyta</taxon>
        <taxon>Embryophyta</taxon>
        <taxon>Tracheophyta</taxon>
        <taxon>Spermatophyta</taxon>
        <taxon>Magnoliopsida</taxon>
        <taxon>eudicotyledons</taxon>
        <taxon>Gunneridae</taxon>
        <taxon>Pentapetalae</taxon>
        <taxon>rosids</taxon>
        <taxon>fabids</taxon>
        <taxon>Oxalidales</taxon>
        <taxon>Cephalotaceae</taxon>
        <taxon>Cephalotus</taxon>
    </lineage>
</organism>
<dbReference type="PROSITE" id="PS50097">
    <property type="entry name" value="BTB"/>
    <property type="match status" value="1"/>
</dbReference>
<dbReference type="InterPro" id="IPR011705">
    <property type="entry name" value="BACK"/>
</dbReference>
<dbReference type="SMART" id="SM00225">
    <property type="entry name" value="BTB"/>
    <property type="match status" value="1"/>
</dbReference>
<proteinExistence type="predicted"/>
<evidence type="ECO:0000259" key="4">
    <source>
        <dbReference type="PROSITE" id="PS50097"/>
    </source>
</evidence>
<accession>A0A1Q3B680</accession>
<protein>
    <submittedName>
        <fullName evidence="5">BTB domain-containing protein/BACK domain-containing protein</fullName>
    </submittedName>
</protein>
<dbReference type="Pfam" id="PF07707">
    <property type="entry name" value="BACK"/>
    <property type="match status" value="1"/>
</dbReference>
<dbReference type="PANTHER" id="PTHR46336:SF30">
    <property type="entry name" value="BTB_POZ DOMAIN-CONTAINING PROTEIN POB1-LIKE"/>
    <property type="match status" value="1"/>
</dbReference>
<name>A0A1Q3B680_CEPFO</name>
<comment type="pathway">
    <text evidence="2">Protein modification; protein ubiquitination.</text>
</comment>
<dbReference type="InterPro" id="IPR045890">
    <property type="entry name" value="POB1-like"/>
</dbReference>
<dbReference type="FunFam" id="3.30.710.10:FF:000099">
    <property type="entry name" value="BTB/POZ domain-containing protein POB1"/>
    <property type="match status" value="1"/>
</dbReference>
<evidence type="ECO:0000256" key="3">
    <source>
        <dbReference type="ARBA" id="ARBA00022786"/>
    </source>
</evidence>
<dbReference type="EMBL" id="BDDD01000310">
    <property type="protein sequence ID" value="GAV63531.1"/>
    <property type="molecule type" value="Genomic_DNA"/>
</dbReference>
<evidence type="ECO:0000313" key="6">
    <source>
        <dbReference type="Proteomes" id="UP000187406"/>
    </source>
</evidence>
<dbReference type="SUPFAM" id="SSF49599">
    <property type="entry name" value="TRAF domain-like"/>
    <property type="match status" value="1"/>
</dbReference>